<keyword evidence="3" id="KW-1185">Reference proteome</keyword>
<evidence type="ECO:0000313" key="3">
    <source>
        <dbReference type="Proteomes" id="UP000321750"/>
    </source>
</evidence>
<dbReference type="Proteomes" id="UP000321750">
    <property type="component" value="Unassembled WGS sequence"/>
</dbReference>
<dbReference type="AlphaFoldDB" id="A0A512JEI8"/>
<feature type="transmembrane region" description="Helical" evidence="1">
    <location>
        <begin position="35"/>
        <end position="56"/>
    </location>
</feature>
<reference evidence="2 3" key="1">
    <citation type="submission" date="2019-07" db="EMBL/GenBank/DDBJ databases">
        <title>Whole genome shotgun sequence of Methylobacterium gnaphalii NBRC 107716.</title>
        <authorList>
            <person name="Hosoyama A."/>
            <person name="Uohara A."/>
            <person name="Ohji S."/>
            <person name="Ichikawa N."/>
        </authorList>
    </citation>
    <scope>NUCLEOTIDE SEQUENCE [LARGE SCALE GENOMIC DNA]</scope>
    <source>
        <strain evidence="2 3">NBRC 107716</strain>
    </source>
</reference>
<keyword evidence="1" id="KW-0472">Membrane</keyword>
<feature type="transmembrane region" description="Helical" evidence="1">
    <location>
        <begin position="9"/>
        <end position="29"/>
    </location>
</feature>
<evidence type="ECO:0000313" key="2">
    <source>
        <dbReference type="EMBL" id="GEP08364.1"/>
    </source>
</evidence>
<dbReference type="RefSeq" id="WP_147044713.1">
    <property type="nucleotide sequence ID" value="NZ_BJZV01000001.1"/>
</dbReference>
<dbReference type="OrthoDB" id="7999652at2"/>
<accession>A0A512JEI8</accession>
<evidence type="ECO:0000256" key="1">
    <source>
        <dbReference type="SAM" id="Phobius"/>
    </source>
</evidence>
<keyword evidence="1" id="KW-1133">Transmembrane helix</keyword>
<gene>
    <name evidence="2" type="ORF">MGN01_02090</name>
</gene>
<sequence>MTWRTPLRLALRYGLLFAGLVTVGYWVVASVGGNISRAGFALGVGLIVASFSARLVPPGR</sequence>
<protein>
    <submittedName>
        <fullName evidence="2">Uncharacterized protein</fullName>
    </submittedName>
</protein>
<proteinExistence type="predicted"/>
<name>A0A512JEI8_9HYPH</name>
<dbReference type="EMBL" id="BJZV01000001">
    <property type="protein sequence ID" value="GEP08364.1"/>
    <property type="molecule type" value="Genomic_DNA"/>
</dbReference>
<keyword evidence="1" id="KW-0812">Transmembrane</keyword>
<organism evidence="2 3">
    <name type="scientific">Methylobacterium gnaphalii</name>
    <dbReference type="NCBI Taxonomy" id="1010610"/>
    <lineage>
        <taxon>Bacteria</taxon>
        <taxon>Pseudomonadati</taxon>
        <taxon>Pseudomonadota</taxon>
        <taxon>Alphaproteobacteria</taxon>
        <taxon>Hyphomicrobiales</taxon>
        <taxon>Methylobacteriaceae</taxon>
        <taxon>Methylobacterium</taxon>
    </lineage>
</organism>
<comment type="caution">
    <text evidence="2">The sequence shown here is derived from an EMBL/GenBank/DDBJ whole genome shotgun (WGS) entry which is preliminary data.</text>
</comment>